<accession>A0ABN6LK03</accession>
<keyword evidence="1" id="KW-1133">Transmembrane helix</keyword>
<evidence type="ECO:0000313" key="2">
    <source>
        <dbReference type="EMBL" id="BDD49514.1"/>
    </source>
</evidence>
<dbReference type="Proteomes" id="UP001320460">
    <property type="component" value="Chromosome"/>
</dbReference>
<keyword evidence="3" id="KW-1185">Reference proteome</keyword>
<name>A0ABN6LK03_9ENTR</name>
<reference evidence="2 3" key="1">
    <citation type="submission" date="2021-12" db="EMBL/GenBank/DDBJ databases">
        <title>Complete genome sequence of Phytobacter diazotrophicus TA9734.</title>
        <authorList>
            <person name="Kubota H."/>
            <person name="Nakayama Y."/>
            <person name="Ariyoshi T."/>
        </authorList>
    </citation>
    <scope>NUCLEOTIDE SEQUENCE [LARGE SCALE GENOMIC DNA]</scope>
    <source>
        <strain evidence="2 3">TA9734</strain>
    </source>
</reference>
<evidence type="ECO:0000313" key="3">
    <source>
        <dbReference type="Proteomes" id="UP001320460"/>
    </source>
</evidence>
<evidence type="ECO:0000256" key="1">
    <source>
        <dbReference type="SAM" id="Phobius"/>
    </source>
</evidence>
<feature type="transmembrane region" description="Helical" evidence="1">
    <location>
        <begin position="12"/>
        <end position="35"/>
    </location>
</feature>
<organism evidence="2 3">
    <name type="scientific">Phytobacter diazotrophicus</name>
    <dbReference type="NCBI Taxonomy" id="395631"/>
    <lineage>
        <taxon>Bacteria</taxon>
        <taxon>Pseudomonadati</taxon>
        <taxon>Pseudomonadota</taxon>
        <taxon>Gammaproteobacteria</taxon>
        <taxon>Enterobacterales</taxon>
        <taxon>Enterobacteriaceae</taxon>
        <taxon>Phytobacter</taxon>
    </lineage>
</organism>
<gene>
    <name evidence="2" type="ORF">PDTA9734_10010</name>
</gene>
<protein>
    <submittedName>
        <fullName evidence="2">Uncharacterized protein</fullName>
    </submittedName>
</protein>
<keyword evidence="1" id="KW-0472">Membrane</keyword>
<keyword evidence="1" id="KW-0812">Transmembrane</keyword>
<sequence length="37" mass="4110">MVEMNTTCCAGTHWMLLLLVTGWCNAISMALLVILKK</sequence>
<dbReference type="EMBL" id="AP025334">
    <property type="protein sequence ID" value="BDD49514.1"/>
    <property type="molecule type" value="Genomic_DNA"/>
</dbReference>
<proteinExistence type="predicted"/>